<dbReference type="SMART" id="SM00595">
    <property type="entry name" value="MADF"/>
    <property type="match status" value="1"/>
</dbReference>
<organism evidence="4 5">
    <name type="scientific">Polypedilum vanderplanki</name>
    <name type="common">Sleeping chironomid midge</name>
    <dbReference type="NCBI Taxonomy" id="319348"/>
    <lineage>
        <taxon>Eukaryota</taxon>
        <taxon>Metazoa</taxon>
        <taxon>Ecdysozoa</taxon>
        <taxon>Arthropoda</taxon>
        <taxon>Hexapoda</taxon>
        <taxon>Insecta</taxon>
        <taxon>Pterygota</taxon>
        <taxon>Neoptera</taxon>
        <taxon>Endopterygota</taxon>
        <taxon>Diptera</taxon>
        <taxon>Nematocera</taxon>
        <taxon>Chironomoidea</taxon>
        <taxon>Chironomidae</taxon>
        <taxon>Chironominae</taxon>
        <taxon>Polypedilum</taxon>
        <taxon>Polypedilum</taxon>
    </lineage>
</organism>
<evidence type="ECO:0000259" key="3">
    <source>
        <dbReference type="PROSITE" id="PS51031"/>
    </source>
</evidence>
<dbReference type="GO" id="GO:0005667">
    <property type="term" value="C:transcription regulator complex"/>
    <property type="evidence" value="ECO:0007669"/>
    <property type="project" value="TreeGrafter"/>
</dbReference>
<keyword evidence="1" id="KW-0539">Nucleus</keyword>
<dbReference type="InterPro" id="IPR004210">
    <property type="entry name" value="BESS_motif"/>
</dbReference>
<dbReference type="Proteomes" id="UP001107558">
    <property type="component" value="Chromosome 2"/>
</dbReference>
<reference evidence="4" key="1">
    <citation type="submission" date="2021-03" db="EMBL/GenBank/DDBJ databases">
        <title>Chromosome level genome of the anhydrobiotic midge Polypedilum vanderplanki.</title>
        <authorList>
            <person name="Yoshida Y."/>
            <person name="Kikawada T."/>
            <person name="Gusev O."/>
        </authorList>
    </citation>
    <scope>NUCLEOTIDE SEQUENCE</scope>
    <source>
        <strain evidence="4">NIAS01</strain>
        <tissue evidence="4">Whole body or cell culture</tissue>
    </source>
</reference>
<evidence type="ECO:0008006" key="6">
    <source>
        <dbReference type="Google" id="ProtNLM"/>
    </source>
</evidence>
<protein>
    <recommendedName>
        <fullName evidence="6">Transcription factor Adf-1</fullName>
    </recommendedName>
</protein>
<dbReference type="PANTHER" id="PTHR12243">
    <property type="entry name" value="MADF DOMAIN TRANSCRIPTION FACTOR"/>
    <property type="match status" value="1"/>
</dbReference>
<proteinExistence type="predicted"/>
<feature type="domain" description="MADF" evidence="2">
    <location>
        <begin position="14"/>
        <end position="102"/>
    </location>
</feature>
<dbReference type="InterPro" id="IPR006578">
    <property type="entry name" value="MADF-dom"/>
</dbReference>
<dbReference type="PANTHER" id="PTHR12243:SF60">
    <property type="entry name" value="SI:CH211-15D5.12-RELATED"/>
    <property type="match status" value="1"/>
</dbReference>
<sequence>MFKESIETTDKNIKLIKLIKKHKCLYDPRDDSYRNRQKSSQAVDLAWIEIAKECGESVANCKKKWRHLRSSLSRYLKNVKDDKKTRPYYLLQHLEFVVPYTKTLESKPSLEMLEENLMYDDSIIQNEPQSKEEDEQMTYETYKIEDKENITTEITFLRSSQDSSANNSMPNLKPVFNINDSSPMDCTETQQNDTNLNTPEVINVAQQTKSINAQQDTFLPVVAEQSCSDLNFFLSLLPEMKELDQSQKRKLRIGILNLIDELMIKKD</sequence>
<dbReference type="PROSITE" id="PS51031">
    <property type="entry name" value="BESS"/>
    <property type="match status" value="1"/>
</dbReference>
<dbReference type="OrthoDB" id="6147983at2759"/>
<evidence type="ECO:0000313" key="5">
    <source>
        <dbReference type="Proteomes" id="UP001107558"/>
    </source>
</evidence>
<dbReference type="Pfam" id="PF10545">
    <property type="entry name" value="MADF_DNA_bdg"/>
    <property type="match status" value="1"/>
</dbReference>
<comment type="subcellular location">
    <subcellularLocation>
        <location evidence="1">Nucleus</location>
    </subcellularLocation>
</comment>
<dbReference type="GO" id="GO:0005634">
    <property type="term" value="C:nucleus"/>
    <property type="evidence" value="ECO:0007669"/>
    <property type="project" value="UniProtKB-SubCell"/>
</dbReference>
<name>A0A9J6BZ89_POLVA</name>
<comment type="caution">
    <text evidence="4">The sequence shown here is derived from an EMBL/GenBank/DDBJ whole genome shotgun (WGS) entry which is preliminary data.</text>
</comment>
<evidence type="ECO:0000259" key="2">
    <source>
        <dbReference type="PROSITE" id="PS51029"/>
    </source>
</evidence>
<dbReference type="GO" id="GO:0006357">
    <property type="term" value="P:regulation of transcription by RNA polymerase II"/>
    <property type="evidence" value="ECO:0007669"/>
    <property type="project" value="TreeGrafter"/>
</dbReference>
<feature type="domain" description="BESS" evidence="3">
    <location>
        <begin position="226"/>
        <end position="265"/>
    </location>
</feature>
<gene>
    <name evidence="4" type="ORF">PVAND_005209</name>
</gene>
<keyword evidence="5" id="KW-1185">Reference proteome</keyword>
<dbReference type="AlphaFoldDB" id="A0A9J6BZ89"/>
<dbReference type="GO" id="GO:0003677">
    <property type="term" value="F:DNA binding"/>
    <property type="evidence" value="ECO:0007669"/>
    <property type="project" value="InterPro"/>
</dbReference>
<evidence type="ECO:0000256" key="1">
    <source>
        <dbReference type="PROSITE-ProRule" id="PRU00371"/>
    </source>
</evidence>
<accession>A0A9J6BZ89</accession>
<dbReference type="Pfam" id="PF02944">
    <property type="entry name" value="BESS"/>
    <property type="match status" value="1"/>
</dbReference>
<dbReference type="EMBL" id="JADBJN010000002">
    <property type="protein sequence ID" value="KAG5675297.1"/>
    <property type="molecule type" value="Genomic_DNA"/>
</dbReference>
<dbReference type="InterPro" id="IPR039353">
    <property type="entry name" value="TF_Adf1"/>
</dbReference>
<evidence type="ECO:0000313" key="4">
    <source>
        <dbReference type="EMBL" id="KAG5675297.1"/>
    </source>
</evidence>
<dbReference type="PROSITE" id="PS51029">
    <property type="entry name" value="MADF"/>
    <property type="match status" value="1"/>
</dbReference>